<comment type="similarity">
    <text evidence="1">Belongs to the universal ribosomal protein uL29 family.</text>
</comment>
<evidence type="ECO:0000256" key="2">
    <source>
        <dbReference type="ARBA" id="ARBA00022980"/>
    </source>
</evidence>
<dbReference type="Pfam" id="PF00831">
    <property type="entry name" value="Ribosomal_L29"/>
    <property type="match status" value="1"/>
</dbReference>
<dbReference type="HAMAP" id="MF_00374">
    <property type="entry name" value="Ribosomal_uL29"/>
    <property type="match status" value="1"/>
</dbReference>
<protein>
    <submittedName>
        <fullName evidence="4">60S ribosomal protein L35, L29</fullName>
    </submittedName>
</protein>
<dbReference type="Gene3D" id="1.10.287.310">
    <property type="match status" value="1"/>
</dbReference>
<evidence type="ECO:0000256" key="1">
    <source>
        <dbReference type="ARBA" id="ARBA00009254"/>
    </source>
</evidence>
<dbReference type="EMBL" id="CP119935">
    <property type="protein sequence ID" value="WFD02645.1"/>
    <property type="molecule type" value="Genomic_DNA"/>
</dbReference>
<dbReference type="GO" id="GO:0000463">
    <property type="term" value="P:maturation of LSU-rRNA from tricistronic rRNA transcript (SSU-rRNA, 5.8S rRNA, LSU-rRNA)"/>
    <property type="evidence" value="ECO:0007669"/>
    <property type="project" value="InterPro"/>
</dbReference>
<dbReference type="GO" id="GO:0006412">
    <property type="term" value="P:translation"/>
    <property type="evidence" value="ECO:0007669"/>
    <property type="project" value="InterPro"/>
</dbReference>
<keyword evidence="3" id="KW-0687">Ribonucleoprotein</keyword>
<dbReference type="InterPro" id="IPR001854">
    <property type="entry name" value="Ribosomal_uL29"/>
</dbReference>
<evidence type="ECO:0000313" key="4">
    <source>
        <dbReference type="EMBL" id="WFD02645.1"/>
    </source>
</evidence>
<dbReference type="InterPro" id="IPR045059">
    <property type="entry name" value="Ribosomal_uL29_euk"/>
</dbReference>
<dbReference type="Proteomes" id="UP001214603">
    <property type="component" value="Chromosome 2"/>
</dbReference>
<keyword evidence="5" id="KW-1185">Reference proteome</keyword>
<dbReference type="Gene3D" id="6.10.250.3450">
    <property type="match status" value="1"/>
</dbReference>
<dbReference type="GO" id="GO:0003735">
    <property type="term" value="F:structural constituent of ribosome"/>
    <property type="evidence" value="ECO:0007669"/>
    <property type="project" value="InterPro"/>
</dbReference>
<gene>
    <name evidence="4" type="primary">rpl35</name>
    <name evidence="4" type="ORF">MOBT1_001326</name>
</gene>
<dbReference type="PANTHER" id="PTHR45722:SF2">
    <property type="entry name" value="LARGE RIBOSOMAL SUBUNIT PROTEIN UL29-RELATED"/>
    <property type="match status" value="1"/>
</dbReference>
<keyword evidence="2 4" id="KW-0689">Ribosomal protein</keyword>
<dbReference type="PANTHER" id="PTHR45722">
    <property type="entry name" value="60S RIBOSOMAL PROTEIN L35"/>
    <property type="match status" value="1"/>
</dbReference>
<dbReference type="FunFam" id="1.10.287.310:FF:000002">
    <property type="entry name" value="60S ribosomal protein L35"/>
    <property type="match status" value="1"/>
</dbReference>
<proteinExistence type="inferred from homology"/>
<dbReference type="AlphaFoldDB" id="A0AAF0IRJ3"/>
<reference evidence="4" key="1">
    <citation type="submission" date="2023-03" db="EMBL/GenBank/DDBJ databases">
        <title>Mating type loci evolution in Malassezia.</title>
        <authorList>
            <person name="Coelho M.A."/>
        </authorList>
    </citation>
    <scope>NUCLEOTIDE SEQUENCE</scope>
    <source>
        <strain evidence="4">CBS 7876</strain>
    </source>
</reference>
<dbReference type="GO" id="GO:0022625">
    <property type="term" value="C:cytosolic large ribosomal subunit"/>
    <property type="evidence" value="ECO:0007669"/>
    <property type="project" value="InterPro"/>
</dbReference>
<evidence type="ECO:0000313" key="5">
    <source>
        <dbReference type="Proteomes" id="UP001214603"/>
    </source>
</evidence>
<accession>A0AAF0IRJ3</accession>
<dbReference type="CDD" id="cd00427">
    <property type="entry name" value="Ribosomal_L29_HIP"/>
    <property type="match status" value="1"/>
</dbReference>
<dbReference type="FunFam" id="6.10.250.3450:FF:000001">
    <property type="entry name" value="60S ribosomal protein L35"/>
    <property type="match status" value="1"/>
</dbReference>
<organism evidence="4 5">
    <name type="scientific">Malassezia obtusa</name>
    <dbReference type="NCBI Taxonomy" id="76774"/>
    <lineage>
        <taxon>Eukaryota</taxon>
        <taxon>Fungi</taxon>
        <taxon>Dikarya</taxon>
        <taxon>Basidiomycota</taxon>
        <taxon>Ustilaginomycotina</taxon>
        <taxon>Malasseziomycetes</taxon>
        <taxon>Malasseziales</taxon>
        <taxon>Malasseziaceae</taxon>
        <taxon>Malassezia</taxon>
    </lineage>
</organism>
<dbReference type="InterPro" id="IPR036049">
    <property type="entry name" value="Ribosomal_uL29_sf"/>
</dbReference>
<dbReference type="SUPFAM" id="SSF46561">
    <property type="entry name" value="Ribosomal protein L29 (L29p)"/>
    <property type="match status" value="1"/>
</dbReference>
<sequence>MSFAPNLERMLTSQPKVRTHELHNKSKADLLSLLDELKAELLQLRVQKVAGGGSSKLGRINTVRKNIARTLTVMNLKQRASLREFYKGKKFQPLDLRAKKTRALRRKLTKHEKKQVTERQHKKNVHFGTRRYIIKA</sequence>
<dbReference type="GO" id="GO:0003729">
    <property type="term" value="F:mRNA binding"/>
    <property type="evidence" value="ECO:0007669"/>
    <property type="project" value="TreeGrafter"/>
</dbReference>
<dbReference type="GO" id="GO:0030684">
    <property type="term" value="C:preribosome"/>
    <property type="evidence" value="ECO:0007669"/>
    <property type="project" value="UniProtKB-ARBA"/>
</dbReference>
<name>A0AAF0IRJ3_9BASI</name>
<evidence type="ECO:0000256" key="3">
    <source>
        <dbReference type="ARBA" id="ARBA00023274"/>
    </source>
</evidence>
<dbReference type="NCBIfam" id="TIGR00012">
    <property type="entry name" value="L29"/>
    <property type="match status" value="1"/>
</dbReference>